<protein>
    <recommendedName>
        <fullName evidence="4">SPOR domain-containing protein</fullName>
    </recommendedName>
</protein>
<evidence type="ECO:0000313" key="3">
    <source>
        <dbReference type="Proteomes" id="UP001165068"/>
    </source>
</evidence>
<name>A0ABQ5NDL7_9MICO</name>
<evidence type="ECO:0000313" key="2">
    <source>
        <dbReference type="EMBL" id="GLC83874.1"/>
    </source>
</evidence>
<reference evidence="2" key="1">
    <citation type="submission" date="2022-08" db="EMBL/GenBank/DDBJ databases">
        <title>Draft genome sequence of Microbacterium arabinogalactanolyticum JCM 9171.</title>
        <authorList>
            <person name="Fujita K."/>
            <person name="Ishiwata A."/>
            <person name="Fushinobu S."/>
        </authorList>
    </citation>
    <scope>NUCLEOTIDE SEQUENCE</scope>
    <source>
        <strain evidence="2">JCM 9171</strain>
    </source>
</reference>
<evidence type="ECO:0000256" key="1">
    <source>
        <dbReference type="SAM" id="MobiDB-lite"/>
    </source>
</evidence>
<comment type="caution">
    <text evidence="2">The sequence shown here is derived from an EMBL/GenBank/DDBJ whole genome shotgun (WGS) entry which is preliminary data.</text>
</comment>
<sequence length="74" mass="8029">MADGDDKYWYNLSTGEVEFGMLSASVDRVGPFDTADEAAHAPEKLRERSRAWAEDDAAEDSWGSASRAGSGDDE</sequence>
<keyword evidence="3" id="KW-1185">Reference proteome</keyword>
<proteinExistence type="predicted"/>
<feature type="compositionally biased region" description="Basic and acidic residues" evidence="1">
    <location>
        <begin position="37"/>
        <end position="53"/>
    </location>
</feature>
<accession>A0ABQ5NDL7</accession>
<organism evidence="2 3">
    <name type="scientific">Microbacterium arabinogalactanolyticum</name>
    <dbReference type="NCBI Taxonomy" id="69365"/>
    <lineage>
        <taxon>Bacteria</taxon>
        <taxon>Bacillati</taxon>
        <taxon>Actinomycetota</taxon>
        <taxon>Actinomycetes</taxon>
        <taxon>Micrococcales</taxon>
        <taxon>Microbacteriaceae</taxon>
        <taxon>Microbacterium</taxon>
    </lineage>
</organism>
<dbReference type="Proteomes" id="UP001165068">
    <property type="component" value="Unassembled WGS sequence"/>
</dbReference>
<gene>
    <name evidence="2" type="ORF">MIAR_04620</name>
</gene>
<dbReference type="EMBL" id="BRZC01000002">
    <property type="protein sequence ID" value="GLC83874.1"/>
    <property type="molecule type" value="Genomic_DNA"/>
</dbReference>
<evidence type="ECO:0008006" key="4">
    <source>
        <dbReference type="Google" id="ProtNLM"/>
    </source>
</evidence>
<feature type="region of interest" description="Disordered" evidence="1">
    <location>
        <begin position="33"/>
        <end position="74"/>
    </location>
</feature>
<dbReference type="RefSeq" id="WP_285630631.1">
    <property type="nucleotide sequence ID" value="NZ_BAAAUK010000001.1"/>
</dbReference>